<organism evidence="1 2">
    <name type="scientific">Nyctereutes procyonoides</name>
    <name type="common">Raccoon dog</name>
    <name type="synonym">Canis procyonoides</name>
    <dbReference type="NCBI Taxonomy" id="34880"/>
    <lineage>
        <taxon>Eukaryota</taxon>
        <taxon>Metazoa</taxon>
        <taxon>Chordata</taxon>
        <taxon>Craniata</taxon>
        <taxon>Vertebrata</taxon>
        <taxon>Euteleostomi</taxon>
        <taxon>Mammalia</taxon>
        <taxon>Eutheria</taxon>
        <taxon>Laurasiatheria</taxon>
        <taxon>Carnivora</taxon>
        <taxon>Caniformia</taxon>
        <taxon>Canidae</taxon>
        <taxon>Nyctereutes</taxon>
    </lineage>
</organism>
<dbReference type="EMBL" id="CAJHUB010000681">
    <property type="protein sequence ID" value="CAD7679026.1"/>
    <property type="molecule type" value="Genomic_DNA"/>
</dbReference>
<dbReference type="Proteomes" id="UP000645828">
    <property type="component" value="Unassembled WGS sequence"/>
</dbReference>
<dbReference type="AlphaFoldDB" id="A0A811YND1"/>
<accession>A0A811YND1</accession>
<name>A0A811YND1_NYCPR</name>
<protein>
    <submittedName>
        <fullName evidence="1">(raccoon dog) hypothetical protein</fullName>
    </submittedName>
</protein>
<evidence type="ECO:0000313" key="1">
    <source>
        <dbReference type="EMBL" id="CAD7679026.1"/>
    </source>
</evidence>
<keyword evidence="2" id="KW-1185">Reference proteome</keyword>
<proteinExistence type="predicted"/>
<reference evidence="1" key="1">
    <citation type="submission" date="2020-12" db="EMBL/GenBank/DDBJ databases">
        <authorList>
            <consortium name="Molecular Ecology Group"/>
        </authorList>
    </citation>
    <scope>NUCLEOTIDE SEQUENCE</scope>
    <source>
        <strain evidence="1">TBG_1078</strain>
    </source>
</reference>
<gene>
    <name evidence="1" type="ORF">NYPRO_LOCUS11824</name>
</gene>
<sequence length="81" mass="8748">MTIKHRPTGEVPGVVVGAVVTSGRHPHLGKNELSAQRRTRKEAALDLKNVCFASVHVLILMKGEVGVTPEPQNAEPEKNES</sequence>
<comment type="caution">
    <text evidence="1">The sequence shown here is derived from an EMBL/GenBank/DDBJ whole genome shotgun (WGS) entry which is preliminary data.</text>
</comment>
<evidence type="ECO:0000313" key="2">
    <source>
        <dbReference type="Proteomes" id="UP000645828"/>
    </source>
</evidence>